<proteinExistence type="predicted"/>
<dbReference type="EMBL" id="CVQI01008335">
    <property type="protein sequence ID" value="CRK17856.1"/>
    <property type="molecule type" value="Genomic_DNA"/>
</dbReference>
<dbReference type="PANTHER" id="PTHR35340:SF9">
    <property type="entry name" value="ASST-DOMAIN-CONTAINING PROTEIN"/>
    <property type="match status" value="1"/>
</dbReference>
<dbReference type="AlphaFoldDB" id="A0A0G4L7B4"/>
<organism evidence="1 2">
    <name type="scientific">Verticillium longisporum</name>
    <name type="common">Verticillium dahliae var. longisporum</name>
    <dbReference type="NCBI Taxonomy" id="100787"/>
    <lineage>
        <taxon>Eukaryota</taxon>
        <taxon>Fungi</taxon>
        <taxon>Dikarya</taxon>
        <taxon>Ascomycota</taxon>
        <taxon>Pezizomycotina</taxon>
        <taxon>Sordariomycetes</taxon>
        <taxon>Hypocreomycetidae</taxon>
        <taxon>Glomerellales</taxon>
        <taxon>Plectosphaerellaceae</taxon>
        <taxon>Verticillium</taxon>
    </lineage>
</organism>
<gene>
    <name evidence="1" type="ORF">BN1723_011423</name>
</gene>
<evidence type="ECO:0000313" key="2">
    <source>
        <dbReference type="Proteomes" id="UP000045706"/>
    </source>
</evidence>
<accession>A0A0G4L7B4</accession>
<name>A0A0G4L7B4_VERLO</name>
<evidence type="ECO:0000313" key="1">
    <source>
        <dbReference type="EMBL" id="CRK17856.1"/>
    </source>
</evidence>
<dbReference type="PANTHER" id="PTHR35340">
    <property type="entry name" value="PQQ ENZYME REPEAT PROTEIN-RELATED"/>
    <property type="match status" value="1"/>
</dbReference>
<evidence type="ECO:0008006" key="3">
    <source>
        <dbReference type="Google" id="ProtNLM"/>
    </source>
</evidence>
<protein>
    <recommendedName>
        <fullName evidence="3">ASST-domain-containing protein</fullName>
    </recommendedName>
</protein>
<dbReference type="InterPro" id="IPR053143">
    <property type="entry name" value="Arylsulfate_ST"/>
</dbReference>
<sequence>MATHPLRTPRSAVAGPEDTQIFMKTKSFPALISHATIRPVKGHISNNNDRGPTSNRQGYLFVAPFSGTGVEAPPKGPAQQGAYIIRNDGDLVWDGYTYFSPWTGNFQAARWNGSDIIFAFEGSHNGLHGHGHGRHVLLNQNYEVIRSLRAGGHFISDKHEFIIINEKTALFQIYQPLQMDLSGYGGDEDQTWIVDAIFQAAEEVDIESGRVLFEWRSLDFVTPNETSFPLPLGQAGSGTHSTTAWDYFHINSIIKSDDGHYLLSARHASTIYKINGTDGSIIWRLGGTKSDFVLGQDVPFGFQHHARYLPAINASTEVISLFDNSFYGSESAGALNHESGLATLLTAFHPPKNSILSKSQGSLQTLPGGGALLNWGSEGQLTEYTSEGDIAFHAGFGDGPLGEMEQHNYRAFRYNWTGISAETPAVYAEEVDAGTVILYVSWNGDTRTSIWRFSWKEELESRPGQVQVKNQETHRTGFETSLTIRSRGASISQVVAEALDVHDDVLARSDPVSIAIALPKAIKGHQETSELQRVEQGTGMVFQEL</sequence>
<dbReference type="Proteomes" id="UP000045706">
    <property type="component" value="Unassembled WGS sequence"/>
</dbReference>
<dbReference type="InterPro" id="IPR039535">
    <property type="entry name" value="ASST-like"/>
</dbReference>
<reference evidence="2" key="1">
    <citation type="submission" date="2015-05" db="EMBL/GenBank/DDBJ databases">
        <authorList>
            <person name="Fogelqvist Johan"/>
        </authorList>
    </citation>
    <scope>NUCLEOTIDE SEQUENCE [LARGE SCALE GENOMIC DNA]</scope>
</reference>
<dbReference type="Pfam" id="PF14269">
    <property type="entry name" value="Arylsulfotran_2"/>
    <property type="match status" value="1"/>
</dbReference>